<dbReference type="AlphaFoldDB" id="A0A429XU68"/>
<feature type="transmembrane region" description="Helical" evidence="8">
    <location>
        <begin position="442"/>
        <end position="464"/>
    </location>
</feature>
<feature type="transmembrane region" description="Helical" evidence="8">
    <location>
        <begin position="346"/>
        <end position="365"/>
    </location>
</feature>
<feature type="transmembrane region" description="Helical" evidence="8">
    <location>
        <begin position="470"/>
        <end position="490"/>
    </location>
</feature>
<evidence type="ECO:0000313" key="10">
    <source>
        <dbReference type="Proteomes" id="UP000287156"/>
    </source>
</evidence>
<evidence type="ECO:0000313" key="9">
    <source>
        <dbReference type="EMBL" id="RST71533.1"/>
    </source>
</evidence>
<dbReference type="GO" id="GO:0005886">
    <property type="term" value="C:plasma membrane"/>
    <property type="evidence" value="ECO:0007669"/>
    <property type="project" value="UniProtKB-SubCell"/>
</dbReference>
<comment type="similarity">
    <text evidence="2">Belongs to the BCCT transporter (TC 2.A.15) family.</text>
</comment>
<feature type="transmembrane region" description="Helical" evidence="8">
    <location>
        <begin position="12"/>
        <end position="30"/>
    </location>
</feature>
<feature type="transmembrane region" description="Helical" evidence="8">
    <location>
        <begin position="50"/>
        <end position="70"/>
    </location>
</feature>
<dbReference type="InterPro" id="IPR000060">
    <property type="entry name" value="BCCT_transptr"/>
</dbReference>
<dbReference type="NCBIfam" id="TIGR00842">
    <property type="entry name" value="bcct"/>
    <property type="match status" value="1"/>
</dbReference>
<feature type="transmembrane region" description="Helical" evidence="8">
    <location>
        <begin position="191"/>
        <end position="211"/>
    </location>
</feature>
<reference evidence="9" key="1">
    <citation type="submission" date="2018-12" db="EMBL/GenBank/DDBJ databases">
        <authorList>
            <person name="Sun L."/>
            <person name="Chen Z."/>
        </authorList>
    </citation>
    <scope>NUCLEOTIDE SEQUENCE [LARGE SCALE GENOMIC DNA]</scope>
    <source>
        <strain evidence="9">3-2-2</strain>
    </source>
</reference>
<evidence type="ECO:0000256" key="5">
    <source>
        <dbReference type="ARBA" id="ARBA00022692"/>
    </source>
</evidence>
<dbReference type="GO" id="GO:0022857">
    <property type="term" value="F:transmembrane transporter activity"/>
    <property type="evidence" value="ECO:0007669"/>
    <property type="project" value="InterPro"/>
</dbReference>
<keyword evidence="5 8" id="KW-0812">Transmembrane</keyword>
<evidence type="ECO:0000256" key="4">
    <source>
        <dbReference type="ARBA" id="ARBA00022475"/>
    </source>
</evidence>
<dbReference type="EMBL" id="QYTV02000012">
    <property type="protein sequence ID" value="RST71533.1"/>
    <property type="molecule type" value="Genomic_DNA"/>
</dbReference>
<keyword evidence="3" id="KW-0813">Transport</keyword>
<gene>
    <name evidence="9" type="ORF">D4T97_018760</name>
</gene>
<keyword evidence="10" id="KW-1185">Reference proteome</keyword>
<dbReference type="Pfam" id="PF02028">
    <property type="entry name" value="BCCT"/>
    <property type="match status" value="1"/>
</dbReference>
<evidence type="ECO:0000256" key="6">
    <source>
        <dbReference type="ARBA" id="ARBA00022989"/>
    </source>
</evidence>
<evidence type="ECO:0000256" key="2">
    <source>
        <dbReference type="ARBA" id="ARBA00005658"/>
    </source>
</evidence>
<dbReference type="Proteomes" id="UP000287156">
    <property type="component" value="Unassembled WGS sequence"/>
</dbReference>
<keyword evidence="7 8" id="KW-0472">Membrane</keyword>
<proteinExistence type="inferred from homology"/>
<comment type="subcellular location">
    <subcellularLocation>
        <location evidence="1">Cell membrane</location>
        <topology evidence="1">Multi-pass membrane protein</topology>
    </subcellularLocation>
</comment>
<evidence type="ECO:0000256" key="3">
    <source>
        <dbReference type="ARBA" id="ARBA00022448"/>
    </source>
</evidence>
<dbReference type="PANTHER" id="PTHR30047:SF7">
    <property type="entry name" value="HIGH-AFFINITY CHOLINE TRANSPORT PROTEIN"/>
    <property type="match status" value="1"/>
</dbReference>
<feature type="transmembrane region" description="Helical" evidence="8">
    <location>
        <begin position="90"/>
        <end position="111"/>
    </location>
</feature>
<feature type="transmembrane region" description="Helical" evidence="8">
    <location>
        <begin position="404"/>
        <end position="430"/>
    </location>
</feature>
<dbReference type="OrthoDB" id="9775735at2"/>
<feature type="transmembrane region" description="Helical" evidence="8">
    <location>
        <begin position="317"/>
        <end position="334"/>
    </location>
</feature>
<feature type="transmembrane region" description="Helical" evidence="8">
    <location>
        <begin position="231"/>
        <end position="250"/>
    </location>
</feature>
<accession>A0A429XU68</accession>
<feature type="transmembrane region" description="Helical" evidence="8">
    <location>
        <begin position="262"/>
        <end position="282"/>
    </location>
</feature>
<protein>
    <submittedName>
        <fullName evidence="9">BCCT family transporter</fullName>
    </submittedName>
</protein>
<evidence type="ECO:0000256" key="1">
    <source>
        <dbReference type="ARBA" id="ARBA00004651"/>
    </source>
</evidence>
<dbReference type="RefSeq" id="WP_126052298.1">
    <property type="nucleotide sequence ID" value="NZ_QYTV02000012.1"/>
</dbReference>
<keyword evidence="6 8" id="KW-1133">Transmembrane helix</keyword>
<keyword evidence="4" id="KW-1003">Cell membrane</keyword>
<organism evidence="9 10">
    <name type="scientific">Siminovitchia acidinfaciens</name>
    <dbReference type="NCBI Taxonomy" id="2321395"/>
    <lineage>
        <taxon>Bacteria</taxon>
        <taxon>Bacillati</taxon>
        <taxon>Bacillota</taxon>
        <taxon>Bacilli</taxon>
        <taxon>Bacillales</taxon>
        <taxon>Bacillaceae</taxon>
        <taxon>Siminovitchia</taxon>
    </lineage>
</organism>
<sequence>MKNKTNLSFMNSTFWISAIIVLLAVLWGAVNPAGLSKAANAAYGFTTNMFGWFYLFAVLFIVVFLIGLAISKYGSLKLGKDDEKPKYSFYAWIGMLFSTGFGAGLVFWGVAEPMSHFVNSPLVLEGKTPEAARVAMQYSFFNWGIHQWSVFTIVGLVLAYFQFRKGEKGEISTTLNPLIGKTGKRGIRKTINILAVIATVMGVATSLGMGILQINGGLDYLFSIPQNTPVLLTITGILLVMYLTSAVTGLDRGIKILSILNLSMALGLVVIVLALGPTTFILESFTVGIGDYIQNFFGMSLALSPYQGSTWTKEWTVAYWAWVISWSPFVGAFIARISKGRTIREFIFGVLIVPPLIATMWIGVFGGTALHMDLFQGGNISDAVQADVTSALFATFGNFPMSTLLSVIFILLIVTFLVTSADSATFILGMMTSNGNPNPSTLVKVIWGVLMSAIVAVLIISSGLQGLQTASLVTALPFTVILLLITYSLIKTIKEDHRPNIKSESVPDFLRKRKAQ</sequence>
<name>A0A429XU68_9BACI</name>
<dbReference type="PANTHER" id="PTHR30047">
    <property type="entry name" value="HIGH-AFFINITY CHOLINE TRANSPORT PROTEIN-RELATED"/>
    <property type="match status" value="1"/>
</dbReference>
<comment type="caution">
    <text evidence="9">The sequence shown here is derived from an EMBL/GenBank/DDBJ whole genome shotgun (WGS) entry which is preliminary data.</text>
</comment>
<evidence type="ECO:0000256" key="8">
    <source>
        <dbReference type="SAM" id="Phobius"/>
    </source>
</evidence>
<feature type="transmembrane region" description="Helical" evidence="8">
    <location>
        <begin position="145"/>
        <end position="163"/>
    </location>
</feature>
<evidence type="ECO:0000256" key="7">
    <source>
        <dbReference type="ARBA" id="ARBA00023136"/>
    </source>
</evidence>